<dbReference type="Ensembl" id="ENSSDAT00000025944.1">
    <property type="protein sequence ID" value="ENSSDAP00000022700.1"/>
    <property type="gene ID" value="ENSSDAG00000020639.1"/>
</dbReference>
<dbReference type="InterPro" id="IPR023614">
    <property type="entry name" value="Porin_dom_sf"/>
</dbReference>
<dbReference type="AlphaFoldDB" id="A0A8C9QFP0"/>
<protein>
    <submittedName>
        <fullName evidence="4">Uncharacterized protein</fullName>
    </submittedName>
</protein>
<sequence length="64" mass="7312">MAVPPKYGNLCKFVRDILTKGYGFGLINLDLKTKSENVLEFTSSGSPCTYIFLHFWQCIFEVET</sequence>
<keyword evidence="3" id="KW-0496">Mitochondrion</keyword>
<keyword evidence="2" id="KW-1134">Transmembrane beta strand</keyword>
<dbReference type="GO" id="GO:0005741">
    <property type="term" value="C:mitochondrial outer membrane"/>
    <property type="evidence" value="ECO:0007669"/>
    <property type="project" value="UniProtKB-SubCell"/>
</dbReference>
<dbReference type="Pfam" id="PF01459">
    <property type="entry name" value="Porin_3"/>
    <property type="match status" value="1"/>
</dbReference>
<evidence type="ECO:0000256" key="3">
    <source>
        <dbReference type="ARBA" id="ARBA00022787"/>
    </source>
</evidence>
<keyword evidence="2" id="KW-0812">Transmembrane</keyword>
<evidence type="ECO:0000256" key="2">
    <source>
        <dbReference type="ARBA" id="ARBA00022452"/>
    </source>
</evidence>
<dbReference type="Gene3D" id="2.40.160.10">
    <property type="entry name" value="Porin"/>
    <property type="match status" value="1"/>
</dbReference>
<reference evidence="4" key="2">
    <citation type="submission" date="2025-09" db="UniProtKB">
        <authorList>
            <consortium name="Ensembl"/>
        </authorList>
    </citation>
    <scope>IDENTIFICATION</scope>
</reference>
<proteinExistence type="predicted"/>
<keyword evidence="5" id="KW-1185">Reference proteome</keyword>
<evidence type="ECO:0000256" key="1">
    <source>
        <dbReference type="ARBA" id="ARBA00004294"/>
    </source>
</evidence>
<name>A0A8C9QFP0_SPEDA</name>
<dbReference type="InterPro" id="IPR027246">
    <property type="entry name" value="Porin_Euk/Tom40"/>
</dbReference>
<evidence type="ECO:0000313" key="5">
    <source>
        <dbReference type="Proteomes" id="UP000694422"/>
    </source>
</evidence>
<accession>A0A8C9QFP0</accession>
<dbReference type="GO" id="GO:0055085">
    <property type="term" value="P:transmembrane transport"/>
    <property type="evidence" value="ECO:0007669"/>
    <property type="project" value="InterPro"/>
</dbReference>
<keyword evidence="3" id="KW-1000">Mitochondrion outer membrane</keyword>
<keyword evidence="2" id="KW-0472">Membrane</keyword>
<comment type="subcellular location">
    <subcellularLocation>
        <location evidence="1">Mitochondrion outer membrane</location>
    </subcellularLocation>
</comment>
<dbReference type="Proteomes" id="UP000694422">
    <property type="component" value="Unplaced"/>
</dbReference>
<reference evidence="4" key="1">
    <citation type="submission" date="2025-08" db="UniProtKB">
        <authorList>
            <consortium name="Ensembl"/>
        </authorList>
    </citation>
    <scope>IDENTIFICATION</scope>
</reference>
<evidence type="ECO:0000313" key="4">
    <source>
        <dbReference type="Ensembl" id="ENSSDAP00000022700.1"/>
    </source>
</evidence>
<organism evidence="4 5">
    <name type="scientific">Spermophilus dauricus</name>
    <name type="common">Daurian ground squirrel</name>
    <dbReference type="NCBI Taxonomy" id="99837"/>
    <lineage>
        <taxon>Eukaryota</taxon>
        <taxon>Metazoa</taxon>
        <taxon>Chordata</taxon>
        <taxon>Craniata</taxon>
        <taxon>Vertebrata</taxon>
        <taxon>Euteleostomi</taxon>
        <taxon>Mammalia</taxon>
        <taxon>Eutheria</taxon>
        <taxon>Euarchontoglires</taxon>
        <taxon>Glires</taxon>
        <taxon>Rodentia</taxon>
        <taxon>Sciuromorpha</taxon>
        <taxon>Sciuridae</taxon>
        <taxon>Xerinae</taxon>
        <taxon>Marmotini</taxon>
        <taxon>Spermophilus</taxon>
    </lineage>
</organism>